<evidence type="ECO:0000313" key="3">
    <source>
        <dbReference type="Proteomes" id="UP001472677"/>
    </source>
</evidence>
<protein>
    <submittedName>
        <fullName evidence="2">Uncharacterized protein</fullName>
    </submittedName>
</protein>
<dbReference type="Proteomes" id="UP001472677">
    <property type="component" value="Unassembled WGS sequence"/>
</dbReference>
<proteinExistence type="predicted"/>
<feature type="region of interest" description="Disordered" evidence="1">
    <location>
        <begin position="55"/>
        <end position="77"/>
    </location>
</feature>
<comment type="caution">
    <text evidence="2">The sequence shown here is derived from an EMBL/GenBank/DDBJ whole genome shotgun (WGS) entry which is preliminary data.</text>
</comment>
<organism evidence="2 3">
    <name type="scientific">Hibiscus sabdariffa</name>
    <name type="common">roselle</name>
    <dbReference type="NCBI Taxonomy" id="183260"/>
    <lineage>
        <taxon>Eukaryota</taxon>
        <taxon>Viridiplantae</taxon>
        <taxon>Streptophyta</taxon>
        <taxon>Embryophyta</taxon>
        <taxon>Tracheophyta</taxon>
        <taxon>Spermatophyta</taxon>
        <taxon>Magnoliopsida</taxon>
        <taxon>eudicotyledons</taxon>
        <taxon>Gunneridae</taxon>
        <taxon>Pentapetalae</taxon>
        <taxon>rosids</taxon>
        <taxon>malvids</taxon>
        <taxon>Malvales</taxon>
        <taxon>Malvaceae</taxon>
        <taxon>Malvoideae</taxon>
        <taxon>Hibiscus</taxon>
    </lineage>
</organism>
<reference evidence="2 3" key="1">
    <citation type="journal article" date="2024" name="G3 (Bethesda)">
        <title>Genome assembly of Hibiscus sabdariffa L. provides insights into metabolisms of medicinal natural products.</title>
        <authorList>
            <person name="Kim T."/>
        </authorList>
    </citation>
    <scope>NUCLEOTIDE SEQUENCE [LARGE SCALE GENOMIC DNA]</scope>
    <source>
        <strain evidence="2">TK-2024</strain>
        <tissue evidence="2">Old leaves</tissue>
    </source>
</reference>
<feature type="compositionally biased region" description="Polar residues" evidence="1">
    <location>
        <begin position="55"/>
        <end position="68"/>
    </location>
</feature>
<evidence type="ECO:0000313" key="2">
    <source>
        <dbReference type="EMBL" id="KAK8519408.1"/>
    </source>
</evidence>
<gene>
    <name evidence="2" type="ORF">V6N12_025447</name>
</gene>
<sequence>MECLCIGNSDPSGLKARKSKGFLIEGAISKGVKDHCSIVIANKAMSRGQVCNNQPATNGESLLGNSPTKHVDLGEDI</sequence>
<dbReference type="EMBL" id="JBBPBM010000051">
    <property type="protein sequence ID" value="KAK8519408.1"/>
    <property type="molecule type" value="Genomic_DNA"/>
</dbReference>
<accession>A0ABR2CIH8</accession>
<name>A0ABR2CIH8_9ROSI</name>
<keyword evidence="3" id="KW-1185">Reference proteome</keyword>
<evidence type="ECO:0000256" key="1">
    <source>
        <dbReference type="SAM" id="MobiDB-lite"/>
    </source>
</evidence>